<dbReference type="EMBL" id="ADVG01000003">
    <property type="protein sequence ID" value="EFH85194.1"/>
    <property type="molecule type" value="Genomic_DNA"/>
</dbReference>
<gene>
    <name evidence="1" type="ORF">Krac_6364</name>
</gene>
<organism evidence="1 2">
    <name type="scientific">Ktedonobacter racemifer DSM 44963</name>
    <dbReference type="NCBI Taxonomy" id="485913"/>
    <lineage>
        <taxon>Bacteria</taxon>
        <taxon>Bacillati</taxon>
        <taxon>Chloroflexota</taxon>
        <taxon>Ktedonobacteria</taxon>
        <taxon>Ktedonobacterales</taxon>
        <taxon>Ktedonobacteraceae</taxon>
        <taxon>Ktedonobacter</taxon>
    </lineage>
</organism>
<protein>
    <submittedName>
        <fullName evidence="1">Uncharacterized protein</fullName>
    </submittedName>
</protein>
<name>D6TYW9_KTERA</name>
<dbReference type="Proteomes" id="UP000004508">
    <property type="component" value="Unassembled WGS sequence"/>
</dbReference>
<reference evidence="1 2" key="1">
    <citation type="journal article" date="2011" name="Stand. Genomic Sci.">
        <title>Non-contiguous finished genome sequence and contextual data of the filamentous soil bacterium Ktedonobacter racemifer type strain (SOSP1-21).</title>
        <authorList>
            <person name="Chang Y.J."/>
            <person name="Land M."/>
            <person name="Hauser L."/>
            <person name="Chertkov O."/>
            <person name="Del Rio T.G."/>
            <person name="Nolan M."/>
            <person name="Copeland A."/>
            <person name="Tice H."/>
            <person name="Cheng J.F."/>
            <person name="Lucas S."/>
            <person name="Han C."/>
            <person name="Goodwin L."/>
            <person name="Pitluck S."/>
            <person name="Ivanova N."/>
            <person name="Ovchinikova G."/>
            <person name="Pati A."/>
            <person name="Chen A."/>
            <person name="Palaniappan K."/>
            <person name="Mavromatis K."/>
            <person name="Liolios K."/>
            <person name="Brettin T."/>
            <person name="Fiebig A."/>
            <person name="Rohde M."/>
            <person name="Abt B."/>
            <person name="Goker M."/>
            <person name="Detter J.C."/>
            <person name="Woyke T."/>
            <person name="Bristow J."/>
            <person name="Eisen J.A."/>
            <person name="Markowitz V."/>
            <person name="Hugenholtz P."/>
            <person name="Kyrpides N.C."/>
            <person name="Klenk H.P."/>
            <person name="Lapidus A."/>
        </authorList>
    </citation>
    <scope>NUCLEOTIDE SEQUENCE [LARGE SCALE GENOMIC DNA]</scope>
    <source>
        <strain evidence="2">DSM 44963</strain>
    </source>
</reference>
<dbReference type="InParanoid" id="D6TYW9"/>
<comment type="caution">
    <text evidence="1">The sequence shown here is derived from an EMBL/GenBank/DDBJ whole genome shotgun (WGS) entry which is preliminary data.</text>
</comment>
<proteinExistence type="predicted"/>
<evidence type="ECO:0000313" key="1">
    <source>
        <dbReference type="EMBL" id="EFH85194.1"/>
    </source>
</evidence>
<accession>D6TYW9</accession>
<dbReference type="AlphaFoldDB" id="D6TYW9"/>
<evidence type="ECO:0000313" key="2">
    <source>
        <dbReference type="Proteomes" id="UP000004508"/>
    </source>
</evidence>
<keyword evidence="2" id="KW-1185">Reference proteome</keyword>
<sequence>MLLCWMKQHTPLQQWKSCLPIRTAFDPFYFIGNYSEGWSKSIISCKCCYVRSHIKLKSESACTICVFYTGLLNSYLY</sequence>